<dbReference type="InterPro" id="IPR008257">
    <property type="entry name" value="Pept_M19"/>
</dbReference>
<evidence type="ECO:0000256" key="1">
    <source>
        <dbReference type="SAM" id="SignalP"/>
    </source>
</evidence>
<dbReference type="EMBL" id="VFIY01000018">
    <property type="protein sequence ID" value="TPD57448.1"/>
    <property type="molecule type" value="Genomic_DNA"/>
</dbReference>
<gene>
    <name evidence="2" type="ORF">FIV46_15110</name>
</gene>
<organism evidence="2 3">
    <name type="scientific">Emcibacter nanhaiensis</name>
    <dbReference type="NCBI Taxonomy" id="1505037"/>
    <lineage>
        <taxon>Bacteria</taxon>
        <taxon>Pseudomonadati</taxon>
        <taxon>Pseudomonadota</taxon>
        <taxon>Alphaproteobacteria</taxon>
        <taxon>Emcibacterales</taxon>
        <taxon>Emcibacteraceae</taxon>
        <taxon>Emcibacter</taxon>
    </lineage>
</organism>
<feature type="chain" id="PRO_5021248861" evidence="1">
    <location>
        <begin position="27"/>
        <end position="378"/>
    </location>
</feature>
<feature type="signal peptide" evidence="1">
    <location>
        <begin position="1"/>
        <end position="26"/>
    </location>
</feature>
<dbReference type="PANTHER" id="PTHR10443:SF12">
    <property type="entry name" value="DIPEPTIDASE"/>
    <property type="match status" value="1"/>
</dbReference>
<dbReference type="AlphaFoldDB" id="A0A501PB81"/>
<dbReference type="PANTHER" id="PTHR10443">
    <property type="entry name" value="MICROSOMAL DIPEPTIDASE"/>
    <property type="match status" value="1"/>
</dbReference>
<comment type="caution">
    <text evidence="2">The sequence shown here is derived from an EMBL/GenBank/DDBJ whole genome shotgun (WGS) entry which is preliminary data.</text>
</comment>
<dbReference type="Proteomes" id="UP000319148">
    <property type="component" value="Unassembled WGS sequence"/>
</dbReference>
<sequence>MHKLSRRSFGTLAAGGLIASALPAVAGADKTPAPLIIDGLGGFGDPNRYKEGDPFASRKLVLSDRGIRDALASGLTAMNLTLGYVAGKDDPFEQSVREIGKWNAAIRAASDRLLKVYDISDIARARQTGRLGVIFGFQNAVQIGEDPERVDIFANLGMRIIQLTYNDRNQIGCGSVVTEDTGLTDLGRQIVERLNQCRVLVDASHGGPQTILDAIDQSSAPMAITHTGCRALADLPRNVSDETLKKLADRGGVAGIYFMPFLNKGPQPYAEAVVRHIEHAVNVAGEDHVGIGTDNPVTAIDDMPAYRAFIRKEVAQRAKAGVSAPGEQGDIVPMIPDLQGIDKYRKLMRLLDQRGFSSGQIEKIMGLNFHRLMKEVWA</sequence>
<evidence type="ECO:0000313" key="2">
    <source>
        <dbReference type="EMBL" id="TPD57448.1"/>
    </source>
</evidence>
<dbReference type="SUPFAM" id="SSF51556">
    <property type="entry name" value="Metallo-dependent hydrolases"/>
    <property type="match status" value="1"/>
</dbReference>
<accession>A0A501PB81</accession>
<keyword evidence="1" id="KW-0732">Signal</keyword>
<reference evidence="3" key="1">
    <citation type="submission" date="2019-06" db="EMBL/GenBank/DDBJ databases">
        <title>The complete genome of Emcibacter congregatus ZYLT.</title>
        <authorList>
            <person name="Zhao Z."/>
        </authorList>
    </citation>
    <scope>NUCLEOTIDE SEQUENCE [LARGE SCALE GENOMIC DNA]</scope>
    <source>
        <strain evidence="3">MCCC 1A06723</strain>
    </source>
</reference>
<proteinExistence type="predicted"/>
<dbReference type="PROSITE" id="PS51365">
    <property type="entry name" value="RENAL_DIPEPTIDASE_2"/>
    <property type="match status" value="1"/>
</dbReference>
<dbReference type="PROSITE" id="PS51318">
    <property type="entry name" value="TAT"/>
    <property type="match status" value="1"/>
</dbReference>
<protein>
    <submittedName>
        <fullName evidence="2">Peptidase M19</fullName>
    </submittedName>
</protein>
<dbReference type="RefSeq" id="WP_139941763.1">
    <property type="nucleotide sequence ID" value="NZ_JBHSYP010000005.1"/>
</dbReference>
<dbReference type="Gene3D" id="3.20.20.140">
    <property type="entry name" value="Metal-dependent hydrolases"/>
    <property type="match status" value="1"/>
</dbReference>
<keyword evidence="3" id="KW-1185">Reference proteome</keyword>
<dbReference type="InterPro" id="IPR006311">
    <property type="entry name" value="TAT_signal"/>
</dbReference>
<dbReference type="Pfam" id="PF01244">
    <property type="entry name" value="Peptidase_M19"/>
    <property type="match status" value="1"/>
</dbReference>
<dbReference type="GO" id="GO:0070573">
    <property type="term" value="F:metallodipeptidase activity"/>
    <property type="evidence" value="ECO:0007669"/>
    <property type="project" value="InterPro"/>
</dbReference>
<dbReference type="OrthoDB" id="9804920at2"/>
<name>A0A501PB81_9PROT</name>
<dbReference type="InterPro" id="IPR032466">
    <property type="entry name" value="Metal_Hydrolase"/>
</dbReference>
<dbReference type="GO" id="GO:0006508">
    <property type="term" value="P:proteolysis"/>
    <property type="evidence" value="ECO:0007669"/>
    <property type="project" value="InterPro"/>
</dbReference>
<evidence type="ECO:0000313" key="3">
    <source>
        <dbReference type="Proteomes" id="UP000319148"/>
    </source>
</evidence>